<proteinExistence type="predicted"/>
<evidence type="ECO:0000256" key="1">
    <source>
        <dbReference type="SAM" id="Phobius"/>
    </source>
</evidence>
<reference evidence="2" key="1">
    <citation type="submission" date="2020-05" db="UniProtKB">
        <authorList>
            <consortium name="EnsemblMetazoa"/>
        </authorList>
    </citation>
    <scope>IDENTIFICATION</scope>
    <source>
        <strain evidence="2">TTRI</strain>
    </source>
</reference>
<sequence length="56" mass="6605">MPFGSFNLTVNIRKNMVLPFSFSSSSSSFFFFYFQISFPSIVLIDIIFNNHLRRNM</sequence>
<protein>
    <submittedName>
        <fullName evidence="2">Uncharacterized protein</fullName>
    </submittedName>
</protein>
<keyword evidence="1" id="KW-0472">Membrane</keyword>
<accession>A0A1A9VA87</accession>
<keyword evidence="1" id="KW-1133">Transmembrane helix</keyword>
<organism evidence="2 3">
    <name type="scientific">Glossina austeni</name>
    <name type="common">Savannah tsetse fly</name>
    <dbReference type="NCBI Taxonomy" id="7395"/>
    <lineage>
        <taxon>Eukaryota</taxon>
        <taxon>Metazoa</taxon>
        <taxon>Ecdysozoa</taxon>
        <taxon>Arthropoda</taxon>
        <taxon>Hexapoda</taxon>
        <taxon>Insecta</taxon>
        <taxon>Pterygota</taxon>
        <taxon>Neoptera</taxon>
        <taxon>Endopterygota</taxon>
        <taxon>Diptera</taxon>
        <taxon>Brachycera</taxon>
        <taxon>Muscomorpha</taxon>
        <taxon>Hippoboscoidea</taxon>
        <taxon>Glossinidae</taxon>
        <taxon>Glossina</taxon>
    </lineage>
</organism>
<keyword evidence="1" id="KW-0812">Transmembrane</keyword>
<dbReference type="VEuPathDB" id="VectorBase:GAUT030771"/>
<dbReference type="EnsemblMetazoa" id="GAUT030771-RA">
    <property type="protein sequence ID" value="GAUT030771-PA"/>
    <property type="gene ID" value="GAUT030771"/>
</dbReference>
<dbReference type="Proteomes" id="UP000078200">
    <property type="component" value="Unassembled WGS sequence"/>
</dbReference>
<keyword evidence="3" id="KW-1185">Reference proteome</keyword>
<name>A0A1A9VA87_GLOAU</name>
<evidence type="ECO:0000313" key="2">
    <source>
        <dbReference type="EnsemblMetazoa" id="GAUT030771-PA"/>
    </source>
</evidence>
<evidence type="ECO:0000313" key="3">
    <source>
        <dbReference type="Proteomes" id="UP000078200"/>
    </source>
</evidence>
<dbReference type="AlphaFoldDB" id="A0A1A9VA87"/>
<feature type="transmembrane region" description="Helical" evidence="1">
    <location>
        <begin position="29"/>
        <end position="48"/>
    </location>
</feature>